<evidence type="ECO:0000313" key="5">
    <source>
        <dbReference type="EMBL" id="PJA61345.1"/>
    </source>
</evidence>
<reference evidence="6" key="1">
    <citation type="submission" date="2017-09" db="EMBL/GenBank/DDBJ databases">
        <title>Depth-based differentiation of microbial function through sediment-hosted aquifers and enrichment of novel symbionts in the deep terrestrial subsurface.</title>
        <authorList>
            <person name="Probst A.J."/>
            <person name="Ladd B."/>
            <person name="Jarett J.K."/>
            <person name="Geller-Mcgrath D.E."/>
            <person name="Sieber C.M.K."/>
            <person name="Emerson J.B."/>
            <person name="Anantharaman K."/>
            <person name="Thomas B.C."/>
            <person name="Malmstrom R."/>
            <person name="Stieglmeier M."/>
            <person name="Klingl A."/>
            <person name="Woyke T."/>
            <person name="Ryan C.M."/>
            <person name="Banfield J.F."/>
        </authorList>
    </citation>
    <scope>NUCLEOTIDE SEQUENCE [LARGE SCALE GENOMIC DNA]</scope>
</reference>
<gene>
    <name evidence="5" type="ORF">CO162_06800</name>
</gene>
<dbReference type="FunFam" id="3.40.50.300:FF:000398">
    <property type="entry name" value="Type IV pilus assembly ATPase PilB"/>
    <property type="match status" value="1"/>
</dbReference>
<dbReference type="Gene3D" id="3.40.50.300">
    <property type="entry name" value="P-loop containing nucleotide triphosphate hydrolases"/>
    <property type="match status" value="1"/>
</dbReference>
<dbReference type="Proteomes" id="UP000229213">
    <property type="component" value="Unassembled WGS sequence"/>
</dbReference>
<feature type="domain" description="Bacterial type II secretion system protein E" evidence="4">
    <location>
        <begin position="218"/>
        <end position="232"/>
    </location>
</feature>
<keyword evidence="3" id="KW-0067">ATP-binding</keyword>
<dbReference type="Pfam" id="PF00437">
    <property type="entry name" value="T2SSE"/>
    <property type="match status" value="1"/>
</dbReference>
<dbReference type="InterPro" id="IPR003593">
    <property type="entry name" value="AAA+_ATPase"/>
</dbReference>
<name>A0A2M7YED1_9BACT</name>
<proteinExistence type="inferred from homology"/>
<dbReference type="Gene3D" id="3.30.450.90">
    <property type="match status" value="1"/>
</dbReference>
<keyword evidence="2" id="KW-0547">Nucleotide-binding</keyword>
<dbReference type="GO" id="GO:0016887">
    <property type="term" value="F:ATP hydrolysis activity"/>
    <property type="evidence" value="ECO:0007669"/>
    <property type="project" value="TreeGrafter"/>
</dbReference>
<dbReference type="InterPro" id="IPR001482">
    <property type="entry name" value="T2SS/T4SS_dom"/>
</dbReference>
<feature type="non-terminal residue" evidence="5">
    <location>
        <position position="400"/>
    </location>
</feature>
<evidence type="ECO:0000256" key="2">
    <source>
        <dbReference type="ARBA" id="ARBA00022741"/>
    </source>
</evidence>
<dbReference type="PROSITE" id="PS00662">
    <property type="entry name" value="T2SP_E"/>
    <property type="match status" value="1"/>
</dbReference>
<evidence type="ECO:0000259" key="4">
    <source>
        <dbReference type="PROSITE" id="PS00662"/>
    </source>
</evidence>
<evidence type="ECO:0000256" key="1">
    <source>
        <dbReference type="ARBA" id="ARBA00006611"/>
    </source>
</evidence>
<dbReference type="PANTHER" id="PTHR30258:SF1">
    <property type="entry name" value="PROTEIN TRANSPORT PROTEIN HOFB HOMOLOG"/>
    <property type="match status" value="1"/>
</dbReference>
<organism evidence="5 6">
    <name type="scientific">bacterium (Candidatus Ratteibacteria) CG_4_9_14_3_um_filter_41_21</name>
    <dbReference type="NCBI Taxonomy" id="2014289"/>
    <lineage>
        <taxon>Bacteria</taxon>
        <taxon>Candidatus Ratteibacteria</taxon>
    </lineage>
</organism>
<dbReference type="SUPFAM" id="SSF52540">
    <property type="entry name" value="P-loop containing nucleoside triphosphate hydrolases"/>
    <property type="match status" value="1"/>
</dbReference>
<protein>
    <submittedName>
        <fullName evidence="5">Secretion system protein E</fullName>
    </submittedName>
</protein>
<evidence type="ECO:0000313" key="6">
    <source>
        <dbReference type="Proteomes" id="UP000229213"/>
    </source>
</evidence>
<dbReference type="CDD" id="cd01129">
    <property type="entry name" value="PulE-GspE-like"/>
    <property type="match status" value="1"/>
</dbReference>
<comment type="caution">
    <text evidence="5">The sequence shown here is derived from an EMBL/GenBank/DDBJ whole genome shotgun (WGS) entry which is preliminary data.</text>
</comment>
<dbReference type="InterPro" id="IPR027417">
    <property type="entry name" value="P-loop_NTPase"/>
</dbReference>
<dbReference type="SMART" id="SM00382">
    <property type="entry name" value="AAA"/>
    <property type="match status" value="1"/>
</dbReference>
<evidence type="ECO:0000256" key="3">
    <source>
        <dbReference type="ARBA" id="ARBA00022840"/>
    </source>
</evidence>
<dbReference type="AlphaFoldDB" id="A0A2M7YED1"/>
<comment type="similarity">
    <text evidence="1">Belongs to the GSP E family.</text>
</comment>
<dbReference type="GO" id="GO:0005524">
    <property type="term" value="F:ATP binding"/>
    <property type="evidence" value="ECO:0007669"/>
    <property type="project" value="UniProtKB-KW"/>
</dbReference>
<sequence length="400" mass="44836">MVIFKKMAIEKNIENDPVVRLTNSILVEGIKKKASDILIEPLEKNIRIRYRIDGLLREGFNPPKSIHSQLLIRIKVMAKLNISEKRLPQDGRFKLRVERSNVDFRVSIVPSSLGEKVALRILDKSALMLNLEKLGFDREEVRMLREATKHPHGMILICGPTGCGKTTTLYSLLHLVDQPEINITSTEDPVEYEIPGINQVAINPAINLTFANSLRSILRQDPDIIMVGEIRDAKTLDIAIKSALTGHLVLSSFHSMDTPGAITRLSNMGAEPFLITSCVLLVAAQRLVRNLCPHCKKTYQPPEKILQALKISSKDEAVFYQPKGCSQCQGFGYSGRLGVIEVLPLNKEIKELIMKRSSESEIRKKAQELGMKTLRENAIKKLLSGETSIEEIARVTIDDK</sequence>
<dbReference type="PANTHER" id="PTHR30258">
    <property type="entry name" value="TYPE II SECRETION SYSTEM PROTEIN GSPE-RELATED"/>
    <property type="match status" value="1"/>
</dbReference>
<dbReference type="EMBL" id="PFWI01000247">
    <property type="protein sequence ID" value="PJA61345.1"/>
    <property type="molecule type" value="Genomic_DNA"/>
</dbReference>
<dbReference type="GO" id="GO:0005886">
    <property type="term" value="C:plasma membrane"/>
    <property type="evidence" value="ECO:0007669"/>
    <property type="project" value="TreeGrafter"/>
</dbReference>
<accession>A0A2M7YED1</accession>